<dbReference type="Pfam" id="PF09986">
    <property type="entry name" value="DUF2225"/>
    <property type="match status" value="1"/>
</dbReference>
<organism evidence="2 3">
    <name type="scientific">Clostridium tepidiprofundi DSM 19306</name>
    <dbReference type="NCBI Taxonomy" id="1121338"/>
    <lineage>
        <taxon>Bacteria</taxon>
        <taxon>Bacillati</taxon>
        <taxon>Bacillota</taxon>
        <taxon>Clostridia</taxon>
        <taxon>Eubacteriales</taxon>
        <taxon>Clostridiaceae</taxon>
        <taxon>Clostridium</taxon>
    </lineage>
</organism>
<keyword evidence="3" id="KW-1185">Reference proteome</keyword>
<evidence type="ECO:0000313" key="2">
    <source>
        <dbReference type="EMBL" id="KYH34057.1"/>
    </source>
</evidence>
<accession>A0A151B321</accession>
<keyword evidence="1" id="KW-0175">Coiled coil</keyword>
<dbReference type="OrthoDB" id="9780343at2"/>
<evidence type="ECO:0000313" key="3">
    <source>
        <dbReference type="Proteomes" id="UP000075531"/>
    </source>
</evidence>
<dbReference type="Proteomes" id="UP000075531">
    <property type="component" value="Unassembled WGS sequence"/>
</dbReference>
<dbReference type="EMBL" id="LTBA01000027">
    <property type="protein sequence ID" value="KYH34057.1"/>
    <property type="molecule type" value="Genomic_DNA"/>
</dbReference>
<gene>
    <name evidence="2" type="ORF">CLTEP_20030</name>
</gene>
<comment type="caution">
    <text evidence="2">The sequence shown here is derived from an EMBL/GenBank/DDBJ whole genome shotgun (WGS) entry which is preliminary data.</text>
</comment>
<dbReference type="STRING" id="1121338.CLTEP_20030"/>
<feature type="coiled-coil region" evidence="1">
    <location>
        <begin position="246"/>
        <end position="273"/>
    </location>
</feature>
<evidence type="ECO:0008006" key="4">
    <source>
        <dbReference type="Google" id="ProtNLM"/>
    </source>
</evidence>
<evidence type="ECO:0000256" key="1">
    <source>
        <dbReference type="SAM" id="Coils"/>
    </source>
</evidence>
<protein>
    <recommendedName>
        <fullName evidence="4">DUF2225 domain-containing protein</fullName>
    </recommendedName>
</protein>
<dbReference type="AlphaFoldDB" id="A0A151B321"/>
<dbReference type="InterPro" id="IPR018708">
    <property type="entry name" value="DUF2225"/>
</dbReference>
<reference evidence="2 3" key="1">
    <citation type="submission" date="2016-02" db="EMBL/GenBank/DDBJ databases">
        <title>Genome sequence of Clostridium tepidiprofundi DSM 19306.</title>
        <authorList>
            <person name="Poehlein A."/>
            <person name="Daniel R."/>
        </authorList>
    </citation>
    <scope>NUCLEOTIDE SEQUENCE [LARGE SCALE GENOMIC DNA]</scope>
    <source>
        <strain evidence="2 3">DSM 19306</strain>
    </source>
</reference>
<dbReference type="PATRIC" id="fig|1121338.3.peg.2083"/>
<sequence>MNNKIFSGLEQMGFDDVSHLKIYKEKNIENQKNEIDKIKSLLYTKTLKCPVCGNEFKAISVKSSAYRAVKKDTDFFIRYDLINPYFYDVWLCNKCGYAAMKTDFEKLYSREAETILEKITPKWKGREYPVIYDVHIAIERYKLSLLNYVVIDSYASKKAMNCLKLAWMYRLIDSDSAKEMELMFLKEALSGFQDAYYNERFPIYGMNKFTAMYLIGELHRRTGNYDDALVWFSNVVTTPGVKAKLKDLARDQKDLLKEEIAKARIEAEKCSQAPTEDFEVPIKKSSIFSKLFNK</sequence>
<dbReference type="RefSeq" id="WP_066826266.1">
    <property type="nucleotide sequence ID" value="NZ_LTBA01000027.1"/>
</dbReference>
<proteinExistence type="predicted"/>
<name>A0A151B321_9CLOT</name>